<dbReference type="InterPro" id="IPR012724">
    <property type="entry name" value="DnaJ"/>
</dbReference>
<evidence type="ECO:0000256" key="7">
    <source>
        <dbReference type="ARBA" id="ARBA00023016"/>
    </source>
</evidence>
<dbReference type="GO" id="GO:0051082">
    <property type="term" value="F:unfolded protein binding"/>
    <property type="evidence" value="ECO:0007669"/>
    <property type="project" value="UniProtKB-UniRule"/>
</dbReference>
<comment type="subcellular location">
    <subcellularLocation>
        <location evidence="9">Cytoplasm</location>
    </subcellularLocation>
</comment>
<dbReference type="InterPro" id="IPR001305">
    <property type="entry name" value="HSP_DnaJ_Cys-rich_dom"/>
</dbReference>
<dbReference type="SUPFAM" id="SSF49493">
    <property type="entry name" value="HSP40/DnaJ peptide-binding domain"/>
    <property type="match status" value="2"/>
</dbReference>
<dbReference type="RefSeq" id="WP_023577560.1">
    <property type="nucleotide sequence ID" value="NZ_CBCSBQ010000021.1"/>
</dbReference>
<comment type="function">
    <text evidence="9">Participates actively in the response to hyperosmotic and heat shock by preventing the aggregation of stress-denatured proteins and by disaggregating proteins, also in an autonomous, DnaK-independent fashion. Unfolded proteins bind initially to DnaJ; upon interaction with the DnaJ-bound protein, DnaK hydrolyzes its bound ATP, resulting in the formation of a stable complex. GrpE releases ADP from DnaK; ATP binding to DnaK triggers the release of the substrate protein, thus completing the reaction cycle. Several rounds of ATP-dependent interactions between DnaJ, DnaK and GrpE are required for fully efficient folding. Also involved, together with DnaK and GrpE, in the DNA replication of plasmids through activation of initiation proteins.</text>
</comment>
<dbReference type="CDD" id="cd10747">
    <property type="entry name" value="DnaJ_C"/>
    <property type="match status" value="1"/>
</dbReference>
<evidence type="ECO:0000313" key="11">
    <source>
        <dbReference type="EMBL" id="SCX18757.1"/>
    </source>
</evidence>
<evidence type="ECO:0000259" key="10">
    <source>
        <dbReference type="PROSITE" id="PS50076"/>
    </source>
</evidence>
<feature type="binding site" evidence="9">
    <location>
        <position position="187"/>
    </location>
    <ligand>
        <name>Zn(2+)</name>
        <dbReference type="ChEBI" id="CHEBI:29105"/>
        <label>2</label>
    </ligand>
</feature>
<dbReference type="InterPro" id="IPR008971">
    <property type="entry name" value="HSP40/DnaJ_pept-bd"/>
</dbReference>
<dbReference type="NCBIfam" id="NF008035">
    <property type="entry name" value="PRK10767.1"/>
    <property type="match status" value="1"/>
</dbReference>
<dbReference type="GO" id="GO:0005737">
    <property type="term" value="C:cytoplasm"/>
    <property type="evidence" value="ECO:0007669"/>
    <property type="project" value="UniProtKB-SubCell"/>
</dbReference>
<comment type="cofactor">
    <cofactor evidence="9">
        <name>Zn(2+)</name>
        <dbReference type="ChEBI" id="CHEBI:29105"/>
    </cofactor>
    <text evidence="9">Binds 2 Zn(2+) ions per monomer.</text>
</comment>
<evidence type="ECO:0000256" key="9">
    <source>
        <dbReference type="HAMAP-Rule" id="MF_01152"/>
    </source>
</evidence>
<feature type="binding site" evidence="9">
    <location>
        <position position="161"/>
    </location>
    <ligand>
        <name>Zn(2+)</name>
        <dbReference type="ChEBI" id="CHEBI:29105"/>
        <label>2</label>
    </ligand>
</feature>
<keyword evidence="8 9" id="KW-0143">Chaperone</keyword>
<dbReference type="STRING" id="329186.SAMN02927925_02733"/>
<dbReference type="PANTHER" id="PTHR43096:SF48">
    <property type="entry name" value="CHAPERONE PROTEIN DNAJ"/>
    <property type="match status" value="1"/>
</dbReference>
<dbReference type="PANTHER" id="PTHR43096">
    <property type="entry name" value="DNAJ HOMOLOG 1, MITOCHONDRIAL-RELATED"/>
    <property type="match status" value="1"/>
</dbReference>
<feature type="domain" description="J" evidence="10">
    <location>
        <begin position="5"/>
        <end position="70"/>
    </location>
</feature>
<dbReference type="FunFam" id="1.10.287.110:FF:000034">
    <property type="entry name" value="Chaperone protein DnaJ"/>
    <property type="match status" value="1"/>
</dbReference>
<dbReference type="SUPFAM" id="SSF57938">
    <property type="entry name" value="DnaJ/Hsp40 cysteine-rich domain"/>
    <property type="match status" value="1"/>
</dbReference>
<dbReference type="GO" id="GO:0031072">
    <property type="term" value="F:heat shock protein binding"/>
    <property type="evidence" value="ECO:0007669"/>
    <property type="project" value="InterPro"/>
</dbReference>
<evidence type="ECO:0000256" key="3">
    <source>
        <dbReference type="ARBA" id="ARBA00022723"/>
    </source>
</evidence>
<dbReference type="InterPro" id="IPR036410">
    <property type="entry name" value="HSP_DnaJ_Cys-rich_dom_sf"/>
</dbReference>
<dbReference type="InterPro" id="IPR001623">
    <property type="entry name" value="DnaJ_domain"/>
</dbReference>
<accession>A0A1G4WAH6</accession>
<dbReference type="GO" id="GO:0008270">
    <property type="term" value="F:zinc ion binding"/>
    <property type="evidence" value="ECO:0007669"/>
    <property type="project" value="UniProtKB-UniRule"/>
</dbReference>
<dbReference type="EMBL" id="FMTY01000010">
    <property type="protein sequence ID" value="SCX18757.1"/>
    <property type="molecule type" value="Genomic_DNA"/>
</dbReference>
<dbReference type="Proteomes" id="UP000182124">
    <property type="component" value="Unassembled WGS sequence"/>
</dbReference>
<dbReference type="HAMAP" id="MF_01152">
    <property type="entry name" value="DnaJ"/>
    <property type="match status" value="1"/>
</dbReference>
<dbReference type="Pfam" id="PF00226">
    <property type="entry name" value="DnaJ"/>
    <property type="match status" value="1"/>
</dbReference>
<dbReference type="GO" id="GO:0005524">
    <property type="term" value="F:ATP binding"/>
    <property type="evidence" value="ECO:0007669"/>
    <property type="project" value="InterPro"/>
</dbReference>
<dbReference type="Gene3D" id="2.60.260.20">
    <property type="entry name" value="Urease metallochaperone UreE, N-terminal domain"/>
    <property type="match status" value="2"/>
</dbReference>
<sequence length="375" mass="40673">MKKRDLYEVLGVERSATAEQIKKAYRKKAIEFHPDKNPGDKAAEDKFKEAAEAYEVLGDADKKARYDQYGHAAFDGAGGFGGGGHHMNMDDIFSQFGDIFGGAFGGGFGGFGGGGGGQRRMKGSNLRIKVKLTLEEIANGVEKKVKVKRKVQAQGVTYRTCPTCHGSGQVMKVTNTILGRMQTSSPCHSCGGTGQMIDSKPNQADAHGMVMEDETVSIKIPAGVVDGMQLKVSGKGNDAPGSNSVPGDLIVVIEEVEHEFLKREGENLHYDLYISFAEAALGTSKDIEAIGGKVRIKLEEGIQSGKILRLKGKGIPSINSYGNGDLLVHVNVWTPKSLSKEQKQFFEKVLTDDNFIPKPEKTDKSFFEKVKDMFS</sequence>
<proteinExistence type="inferred from homology"/>
<dbReference type="SUPFAM" id="SSF46565">
    <property type="entry name" value="Chaperone J-domain"/>
    <property type="match status" value="1"/>
</dbReference>
<evidence type="ECO:0000256" key="5">
    <source>
        <dbReference type="ARBA" id="ARBA00022771"/>
    </source>
</evidence>
<keyword evidence="2 9" id="KW-0235">DNA replication</keyword>
<keyword evidence="1 9" id="KW-0963">Cytoplasm</keyword>
<protein>
    <recommendedName>
        <fullName evidence="9">Chaperone protein DnaJ</fullName>
    </recommendedName>
</protein>
<dbReference type="Pfam" id="PF01556">
    <property type="entry name" value="DnaJ_C"/>
    <property type="match status" value="1"/>
</dbReference>
<keyword evidence="7 9" id="KW-0346">Stress response</keyword>
<dbReference type="PROSITE" id="PS00636">
    <property type="entry name" value="DNAJ_1"/>
    <property type="match status" value="1"/>
</dbReference>
<comment type="similarity">
    <text evidence="9">Belongs to the DnaJ family.</text>
</comment>
<evidence type="ECO:0000256" key="1">
    <source>
        <dbReference type="ARBA" id="ARBA00022490"/>
    </source>
</evidence>
<dbReference type="PRINTS" id="PR00625">
    <property type="entry name" value="JDOMAIN"/>
</dbReference>
<dbReference type="PROSITE" id="PS50076">
    <property type="entry name" value="DNAJ_2"/>
    <property type="match status" value="1"/>
</dbReference>
<name>A0A1G4WAH6_9FLAO</name>
<comment type="subunit">
    <text evidence="9">Homodimer.</text>
</comment>
<dbReference type="CDD" id="cd10719">
    <property type="entry name" value="DnaJ_zf"/>
    <property type="match status" value="1"/>
</dbReference>
<dbReference type="Pfam" id="PF00684">
    <property type="entry name" value="DnaJ_CXXCXGXG"/>
    <property type="match status" value="1"/>
</dbReference>
<keyword evidence="6 9" id="KW-0862">Zinc</keyword>
<keyword evidence="3 9" id="KW-0479">Metal-binding</keyword>
<keyword evidence="4 9" id="KW-0677">Repeat</keyword>
<dbReference type="GO" id="GO:0006260">
    <property type="term" value="P:DNA replication"/>
    <property type="evidence" value="ECO:0007669"/>
    <property type="project" value="UniProtKB-KW"/>
</dbReference>
<dbReference type="AlphaFoldDB" id="A0A1G4WAH6"/>
<feature type="binding site" evidence="9">
    <location>
        <position position="164"/>
    </location>
    <ligand>
        <name>Zn(2+)</name>
        <dbReference type="ChEBI" id="CHEBI:29105"/>
        <label>2</label>
    </ligand>
</feature>
<dbReference type="FunFam" id="2.60.260.20:FF:000005">
    <property type="entry name" value="Chaperone protein dnaJ 1, mitochondrial"/>
    <property type="match status" value="1"/>
</dbReference>
<dbReference type="eggNOG" id="COG0484">
    <property type="taxonomic scope" value="Bacteria"/>
</dbReference>
<dbReference type="InterPro" id="IPR018253">
    <property type="entry name" value="DnaJ_domain_CS"/>
</dbReference>
<dbReference type="Gene3D" id="2.10.230.10">
    <property type="entry name" value="Heat shock protein DnaJ, cysteine-rich domain"/>
    <property type="match status" value="1"/>
</dbReference>
<feature type="binding site" evidence="9">
    <location>
        <position position="190"/>
    </location>
    <ligand>
        <name>Zn(2+)</name>
        <dbReference type="ChEBI" id="CHEBI:29105"/>
        <label>2</label>
    </ligand>
</feature>
<organism evidence="11 12">
    <name type="scientific">Flavobacterium saliperosum</name>
    <dbReference type="NCBI Taxonomy" id="329186"/>
    <lineage>
        <taxon>Bacteria</taxon>
        <taxon>Pseudomonadati</taxon>
        <taxon>Bacteroidota</taxon>
        <taxon>Flavobacteriia</taxon>
        <taxon>Flavobacteriales</taxon>
        <taxon>Flavobacteriaceae</taxon>
        <taxon>Flavobacterium</taxon>
    </lineage>
</organism>
<comment type="caution">
    <text evidence="9">Lacks conserved residue(s) required for the propagation of feature annotation.</text>
</comment>
<dbReference type="CDD" id="cd06257">
    <property type="entry name" value="DnaJ"/>
    <property type="match status" value="1"/>
</dbReference>
<evidence type="ECO:0000313" key="12">
    <source>
        <dbReference type="Proteomes" id="UP000182124"/>
    </source>
</evidence>
<evidence type="ECO:0000256" key="8">
    <source>
        <dbReference type="ARBA" id="ARBA00023186"/>
    </source>
</evidence>
<keyword evidence="5" id="KW-0863">Zinc-finger</keyword>
<reference evidence="11 12" key="1">
    <citation type="submission" date="2016-10" db="EMBL/GenBank/DDBJ databases">
        <authorList>
            <person name="de Groot N.N."/>
        </authorList>
    </citation>
    <scope>NUCLEOTIDE SEQUENCE [LARGE SCALE GENOMIC DNA]</scope>
    <source>
        <strain evidence="11 12">CGMCC 1.3801</strain>
    </source>
</reference>
<dbReference type="Gene3D" id="1.10.287.110">
    <property type="entry name" value="DnaJ domain"/>
    <property type="match status" value="1"/>
</dbReference>
<evidence type="ECO:0000256" key="6">
    <source>
        <dbReference type="ARBA" id="ARBA00022833"/>
    </source>
</evidence>
<dbReference type="InterPro" id="IPR002939">
    <property type="entry name" value="DnaJ_C"/>
</dbReference>
<gene>
    <name evidence="9" type="primary">dnaJ</name>
    <name evidence="11" type="ORF">SAMN02927925_02733</name>
</gene>
<dbReference type="InterPro" id="IPR036869">
    <property type="entry name" value="J_dom_sf"/>
</dbReference>
<evidence type="ECO:0000256" key="2">
    <source>
        <dbReference type="ARBA" id="ARBA00022705"/>
    </source>
</evidence>
<dbReference type="GO" id="GO:0009408">
    <property type="term" value="P:response to heat"/>
    <property type="evidence" value="ECO:0007669"/>
    <property type="project" value="InterPro"/>
</dbReference>
<dbReference type="SMART" id="SM00271">
    <property type="entry name" value="DnaJ"/>
    <property type="match status" value="1"/>
</dbReference>
<comment type="domain">
    <text evidence="9">The J domain is necessary and sufficient to stimulate DnaK ATPase activity. Zinc center 1 plays an important role in the autonomous, DnaK-independent chaperone activity of DnaJ. Zinc center 2 is essential for interaction with DnaK and for DnaJ activity.</text>
</comment>
<dbReference type="GO" id="GO:0042026">
    <property type="term" value="P:protein refolding"/>
    <property type="evidence" value="ECO:0007669"/>
    <property type="project" value="TreeGrafter"/>
</dbReference>
<evidence type="ECO:0000256" key="4">
    <source>
        <dbReference type="ARBA" id="ARBA00022737"/>
    </source>
</evidence>